<protein>
    <submittedName>
        <fullName evidence="2">Prepilin-type N-terminal cleavage/methylation domain-containing protein</fullName>
    </submittedName>
</protein>
<keyword evidence="3" id="KW-1185">Reference proteome</keyword>
<dbReference type="AlphaFoldDB" id="A0A851GAK4"/>
<dbReference type="RefSeq" id="WP_178930552.1">
    <property type="nucleotide sequence ID" value="NZ_JACBAZ010000001.1"/>
</dbReference>
<dbReference type="EMBL" id="JACBAZ010000001">
    <property type="protein sequence ID" value="NWK54002.1"/>
    <property type="molecule type" value="Genomic_DNA"/>
</dbReference>
<sequence>MNNAQRQIRQGVPLGFTLLEVVFVLGMIAMLAVWLTVSVTTVDTEQQLREAAGEIQSQIKRGRSIAVTQQRAYQVTLGEGDVSLAPQYARSQMPENDRSLPRLFEEDVDSSSMSDYQEVYNSVDLDPEIRYEIRRWRSDIWEEIDGDKKLVFILDPVGLVEPITIRCSKGDSWLMQEIHPLTADVNYEEMTVQE</sequence>
<evidence type="ECO:0000313" key="3">
    <source>
        <dbReference type="Proteomes" id="UP000557872"/>
    </source>
</evidence>
<evidence type="ECO:0000256" key="1">
    <source>
        <dbReference type="SAM" id="Phobius"/>
    </source>
</evidence>
<name>A0A851GAK4_9BACT</name>
<dbReference type="SUPFAM" id="SSF54523">
    <property type="entry name" value="Pili subunits"/>
    <property type="match status" value="1"/>
</dbReference>
<keyword evidence="1" id="KW-0472">Membrane</keyword>
<evidence type="ECO:0000313" key="2">
    <source>
        <dbReference type="EMBL" id="NWK54002.1"/>
    </source>
</evidence>
<dbReference type="InterPro" id="IPR012902">
    <property type="entry name" value="N_methyl_site"/>
</dbReference>
<reference evidence="2 3" key="1">
    <citation type="submission" date="2020-07" db="EMBL/GenBank/DDBJ databases">
        <title>Roseicoccus Jingziensis gen. nov., sp. nov., isolated from coastal seawater.</title>
        <authorList>
            <person name="Feng X."/>
        </authorList>
    </citation>
    <scope>NUCLEOTIDE SEQUENCE [LARGE SCALE GENOMIC DNA]</scope>
    <source>
        <strain evidence="2 3">N1E253</strain>
    </source>
</reference>
<dbReference type="Proteomes" id="UP000557872">
    <property type="component" value="Unassembled WGS sequence"/>
</dbReference>
<gene>
    <name evidence="2" type="ORF">HW115_00140</name>
</gene>
<dbReference type="NCBIfam" id="TIGR02532">
    <property type="entry name" value="IV_pilin_GFxxxE"/>
    <property type="match status" value="1"/>
</dbReference>
<proteinExistence type="predicted"/>
<accession>A0A851GAK4</accession>
<keyword evidence="1" id="KW-0812">Transmembrane</keyword>
<dbReference type="InterPro" id="IPR045584">
    <property type="entry name" value="Pilin-like"/>
</dbReference>
<keyword evidence="1" id="KW-1133">Transmembrane helix</keyword>
<organism evidence="2 3">
    <name type="scientific">Oceaniferula marina</name>
    <dbReference type="NCBI Taxonomy" id="2748318"/>
    <lineage>
        <taxon>Bacteria</taxon>
        <taxon>Pseudomonadati</taxon>
        <taxon>Verrucomicrobiota</taxon>
        <taxon>Verrucomicrobiia</taxon>
        <taxon>Verrucomicrobiales</taxon>
        <taxon>Verrucomicrobiaceae</taxon>
        <taxon>Oceaniferula</taxon>
    </lineage>
</organism>
<comment type="caution">
    <text evidence="2">The sequence shown here is derived from an EMBL/GenBank/DDBJ whole genome shotgun (WGS) entry which is preliminary data.</text>
</comment>
<feature type="transmembrane region" description="Helical" evidence="1">
    <location>
        <begin position="12"/>
        <end position="37"/>
    </location>
</feature>